<dbReference type="Proteomes" id="UP000011744">
    <property type="component" value="Unassembled WGS sequence"/>
</dbReference>
<dbReference type="STRING" id="1244869.H261_04188"/>
<organism evidence="2 3">
    <name type="scientific">Paramagnetospirillum caucaseum</name>
    <dbReference type="NCBI Taxonomy" id="1244869"/>
    <lineage>
        <taxon>Bacteria</taxon>
        <taxon>Pseudomonadati</taxon>
        <taxon>Pseudomonadota</taxon>
        <taxon>Alphaproteobacteria</taxon>
        <taxon>Rhodospirillales</taxon>
        <taxon>Magnetospirillaceae</taxon>
        <taxon>Paramagnetospirillum</taxon>
    </lineage>
</organism>
<evidence type="ECO:0000313" key="3">
    <source>
        <dbReference type="Proteomes" id="UP000011744"/>
    </source>
</evidence>
<protein>
    <submittedName>
        <fullName evidence="2">Site-specific recombinase</fullName>
    </submittedName>
</protein>
<dbReference type="Gene3D" id="1.10.10.10">
    <property type="entry name" value="Winged helix-like DNA-binding domain superfamily/Winged helix DNA-binding domain"/>
    <property type="match status" value="1"/>
</dbReference>
<dbReference type="GO" id="GO:0003677">
    <property type="term" value="F:DNA binding"/>
    <property type="evidence" value="ECO:0007669"/>
    <property type="project" value="InterPro"/>
</dbReference>
<dbReference type="EMBL" id="AONQ01000007">
    <property type="protein sequence ID" value="EME71237.1"/>
    <property type="molecule type" value="Genomic_DNA"/>
</dbReference>
<keyword evidence="3" id="KW-1185">Reference proteome</keyword>
<dbReference type="AlphaFoldDB" id="M2ZV17"/>
<proteinExistence type="predicted"/>
<evidence type="ECO:0000259" key="1">
    <source>
        <dbReference type="SMART" id="SM00857"/>
    </source>
</evidence>
<comment type="caution">
    <text evidence="2">The sequence shown here is derived from an EMBL/GenBank/DDBJ whole genome shotgun (WGS) entry which is preliminary data.</text>
</comment>
<feature type="domain" description="Resolvase/invertase-type recombinase catalytic" evidence="1">
    <location>
        <begin position="2"/>
        <end position="128"/>
    </location>
</feature>
<dbReference type="InterPro" id="IPR006119">
    <property type="entry name" value="Resolv_N"/>
</dbReference>
<dbReference type="InterPro" id="IPR036388">
    <property type="entry name" value="WH-like_DNA-bd_sf"/>
</dbReference>
<dbReference type="GO" id="GO:0000150">
    <property type="term" value="F:DNA strand exchange activity"/>
    <property type="evidence" value="ECO:0007669"/>
    <property type="project" value="InterPro"/>
</dbReference>
<dbReference type="eggNOG" id="COG1961">
    <property type="taxonomic scope" value="Bacteria"/>
</dbReference>
<sequence length="180" mass="19504">MIVGYFRRIDGDEVAAPMALLRAERCLRIETDPVGRSDSRTLLLDGLDRGDVLVSPSLDHLAVSLSDVVRIARHAHGRGATLRLVLEKVDTSLPAARNVLVALDAFEAAQRSARRRAGVEQAALSGNRPGRPRKLDAATLRRLKAEMEAGRSFAALAQELGIHPTTVMRRLRALEDGDGG</sequence>
<dbReference type="Pfam" id="PF00239">
    <property type="entry name" value="Resolvase"/>
    <property type="match status" value="1"/>
</dbReference>
<accession>M2ZV17</accession>
<evidence type="ECO:0000313" key="2">
    <source>
        <dbReference type="EMBL" id="EME71237.1"/>
    </source>
</evidence>
<dbReference type="OrthoDB" id="9797501at2"/>
<dbReference type="SUPFAM" id="SSF53041">
    <property type="entry name" value="Resolvase-like"/>
    <property type="match status" value="1"/>
</dbReference>
<dbReference type="RefSeq" id="WP_008614669.1">
    <property type="nucleotide sequence ID" value="NZ_AONQ01000007.1"/>
</dbReference>
<dbReference type="PATRIC" id="fig|1244869.3.peg.837"/>
<name>M2ZV17_9PROT</name>
<gene>
    <name evidence="2" type="ORF">H261_04188</name>
</gene>
<dbReference type="SMART" id="SM00857">
    <property type="entry name" value="Resolvase"/>
    <property type="match status" value="1"/>
</dbReference>
<reference evidence="2 3" key="1">
    <citation type="journal article" date="2014" name="Genome Announc.">
        <title>Draft Genome Sequence of Magnetospirillum sp. Strain SO-1, a Freshwater Magnetotactic Bacterium Isolated from the Ol'khovka River, Russia.</title>
        <authorList>
            <person name="Grouzdev D.S."/>
            <person name="Dziuba M.V."/>
            <person name="Sukhacheva M.S."/>
            <person name="Mardanov A.V."/>
            <person name="Beletskiy A.V."/>
            <person name="Kuznetsov B.B."/>
            <person name="Skryabin K.G."/>
        </authorList>
    </citation>
    <scope>NUCLEOTIDE SEQUENCE [LARGE SCALE GENOMIC DNA]</scope>
    <source>
        <strain evidence="2 3">SO-1</strain>
    </source>
</reference>
<dbReference type="Gene3D" id="3.40.50.1390">
    <property type="entry name" value="Resolvase, N-terminal catalytic domain"/>
    <property type="match status" value="1"/>
</dbReference>
<dbReference type="InterPro" id="IPR036162">
    <property type="entry name" value="Resolvase-like_N_sf"/>
</dbReference>